<dbReference type="Pfam" id="PF07811">
    <property type="entry name" value="TadE"/>
    <property type="match status" value="1"/>
</dbReference>
<evidence type="ECO:0000313" key="2">
    <source>
        <dbReference type="EMBL" id="MBA2112946.1"/>
    </source>
</evidence>
<protein>
    <recommendedName>
        <fullName evidence="1">TadE-like domain-containing protein</fullName>
    </recommendedName>
</protein>
<feature type="domain" description="TadE-like" evidence="1">
    <location>
        <begin position="11"/>
        <end position="49"/>
    </location>
</feature>
<name>A0A7V8V170_9BACT</name>
<keyword evidence="3" id="KW-1185">Reference proteome</keyword>
<dbReference type="EMBL" id="JABRWO010000001">
    <property type="protein sequence ID" value="MBA2112946.1"/>
    <property type="molecule type" value="Genomic_DNA"/>
</dbReference>
<dbReference type="AlphaFoldDB" id="A0A7V8V170"/>
<gene>
    <name evidence="2" type="ORF">HOV93_00920</name>
</gene>
<reference evidence="2 3" key="1">
    <citation type="submission" date="2020-05" db="EMBL/GenBank/DDBJ databases">
        <title>Bremerella alba sp. nov., a novel planctomycete isolated from the surface of the macroalga Fucus spiralis.</title>
        <authorList>
            <person name="Godinho O."/>
            <person name="Botelho R."/>
            <person name="Albuquerque L."/>
            <person name="Wiegand S."/>
            <person name="Da Costa M.S."/>
            <person name="Lobo-Da-Cunha A."/>
            <person name="Jogler C."/>
            <person name="Lage O.M."/>
        </authorList>
    </citation>
    <scope>NUCLEOTIDE SEQUENCE [LARGE SCALE GENOMIC DNA]</scope>
    <source>
        <strain evidence="2 3">FF15</strain>
    </source>
</reference>
<accession>A0A7V8V170</accession>
<dbReference type="InterPro" id="IPR012495">
    <property type="entry name" value="TadE-like_dom"/>
</dbReference>
<dbReference type="Proteomes" id="UP000551616">
    <property type="component" value="Unassembled WGS sequence"/>
</dbReference>
<proteinExistence type="predicted"/>
<sequence>MKSTRRNQLNGLAATELAICLPLLFATTMFCVQLAQGYHIKSVANQAAWRAIRYASTTQFDEDEVEQWEADVLSEAVEELSQLTAFNPDNLIIDLETTEIDERVVIEMEMHLTIDSPMQLLPGDFEIRRNLRIRQYR</sequence>
<evidence type="ECO:0000259" key="1">
    <source>
        <dbReference type="Pfam" id="PF07811"/>
    </source>
</evidence>
<comment type="caution">
    <text evidence="2">The sequence shown here is derived from an EMBL/GenBank/DDBJ whole genome shotgun (WGS) entry which is preliminary data.</text>
</comment>
<dbReference type="RefSeq" id="WP_207394478.1">
    <property type="nucleotide sequence ID" value="NZ_JABRWO010000001.1"/>
</dbReference>
<organism evidence="2 3">
    <name type="scientific">Bremerella alba</name>
    <dbReference type="NCBI Taxonomy" id="980252"/>
    <lineage>
        <taxon>Bacteria</taxon>
        <taxon>Pseudomonadati</taxon>
        <taxon>Planctomycetota</taxon>
        <taxon>Planctomycetia</taxon>
        <taxon>Pirellulales</taxon>
        <taxon>Pirellulaceae</taxon>
        <taxon>Bremerella</taxon>
    </lineage>
</organism>
<evidence type="ECO:0000313" key="3">
    <source>
        <dbReference type="Proteomes" id="UP000551616"/>
    </source>
</evidence>